<gene>
    <name evidence="2" type="ORF">SAMN04488128_108138</name>
</gene>
<dbReference type="STRING" id="634771.SAMN04488128_108138"/>
<feature type="signal peptide" evidence="1">
    <location>
        <begin position="1"/>
        <end position="17"/>
    </location>
</feature>
<dbReference type="AlphaFoldDB" id="A0A1T4U3Z4"/>
<keyword evidence="3" id="KW-1185">Reference proteome</keyword>
<protein>
    <recommendedName>
        <fullName evidence="4">YD repeat-containing protein</fullName>
    </recommendedName>
</protein>
<organism evidence="2 3">
    <name type="scientific">Chitinophaga eiseniae</name>
    <dbReference type="NCBI Taxonomy" id="634771"/>
    <lineage>
        <taxon>Bacteria</taxon>
        <taxon>Pseudomonadati</taxon>
        <taxon>Bacteroidota</taxon>
        <taxon>Chitinophagia</taxon>
        <taxon>Chitinophagales</taxon>
        <taxon>Chitinophagaceae</taxon>
        <taxon>Chitinophaga</taxon>
    </lineage>
</organism>
<dbReference type="RefSeq" id="WP_078673190.1">
    <property type="nucleotide sequence ID" value="NZ_FUWZ01000008.1"/>
</dbReference>
<keyword evidence="1" id="KW-0732">Signal</keyword>
<sequence>MSKHIISLLLLSAMILAACKKEQHSTSADNAVAPAEKVQTNNHQDEVLTPVGWVSKSKVHHVETGEYLSGEGNRLRKYDRNGKVLADYGVIEQDARKTPFYPGNNPRPGKDIFPLGSGWITYTHWTNSTSSAISYFATSWTVPPAPAVISGQTIFLFNGLQNSGNILQPVLQWGPSAAGGGNYWAIANWYVGGNTVYSSLIRVNPGTNLQGVMSLIGGSGSTRSYSSVFTGYPSINLTVNNIPTLYWAAESMEAYGVGTCSNYPNTAKTRFSGIDLRVGGAAAPLSWSVANPVTDCGQHSTVVANGTPNGIVDIYY</sequence>
<proteinExistence type="predicted"/>
<evidence type="ECO:0000256" key="1">
    <source>
        <dbReference type="SAM" id="SignalP"/>
    </source>
</evidence>
<dbReference type="EMBL" id="FUWZ01000008">
    <property type="protein sequence ID" value="SKA47248.1"/>
    <property type="molecule type" value="Genomic_DNA"/>
</dbReference>
<accession>A0A1T4U3Z4</accession>
<dbReference type="PROSITE" id="PS51257">
    <property type="entry name" value="PROKAR_LIPOPROTEIN"/>
    <property type="match status" value="1"/>
</dbReference>
<name>A0A1T4U3Z4_9BACT</name>
<reference evidence="3" key="1">
    <citation type="submission" date="2017-02" db="EMBL/GenBank/DDBJ databases">
        <authorList>
            <person name="Varghese N."/>
            <person name="Submissions S."/>
        </authorList>
    </citation>
    <scope>NUCLEOTIDE SEQUENCE [LARGE SCALE GENOMIC DNA]</scope>
    <source>
        <strain evidence="3">DSM 22224</strain>
    </source>
</reference>
<evidence type="ECO:0000313" key="3">
    <source>
        <dbReference type="Proteomes" id="UP000190367"/>
    </source>
</evidence>
<dbReference type="Proteomes" id="UP000190367">
    <property type="component" value="Unassembled WGS sequence"/>
</dbReference>
<feature type="chain" id="PRO_5012910881" description="YD repeat-containing protein" evidence="1">
    <location>
        <begin position="18"/>
        <end position="316"/>
    </location>
</feature>
<evidence type="ECO:0000313" key="2">
    <source>
        <dbReference type="EMBL" id="SKA47248.1"/>
    </source>
</evidence>
<dbReference type="OrthoDB" id="796457at2"/>
<evidence type="ECO:0008006" key="4">
    <source>
        <dbReference type="Google" id="ProtNLM"/>
    </source>
</evidence>